<evidence type="ECO:0000313" key="4">
    <source>
        <dbReference type="Proteomes" id="UP000652761"/>
    </source>
</evidence>
<reference evidence="3" key="1">
    <citation type="submission" date="2017-07" db="EMBL/GenBank/DDBJ databases">
        <title>Taro Niue Genome Assembly and Annotation.</title>
        <authorList>
            <person name="Atibalentja N."/>
            <person name="Keating K."/>
            <person name="Fields C.J."/>
        </authorList>
    </citation>
    <scope>NUCLEOTIDE SEQUENCE</scope>
    <source>
        <strain evidence="3">Niue_2</strain>
        <tissue evidence="3">Leaf</tissue>
    </source>
</reference>
<accession>A0A843WHY3</accession>
<keyword evidence="4" id="KW-1185">Reference proteome</keyword>
<comment type="caution">
    <text evidence="3">The sequence shown here is derived from an EMBL/GenBank/DDBJ whole genome shotgun (WGS) entry which is preliminary data.</text>
</comment>
<feature type="compositionally biased region" description="Polar residues" evidence="2">
    <location>
        <begin position="263"/>
        <end position="276"/>
    </location>
</feature>
<evidence type="ECO:0000256" key="2">
    <source>
        <dbReference type="SAM" id="MobiDB-lite"/>
    </source>
</evidence>
<feature type="region of interest" description="Disordered" evidence="2">
    <location>
        <begin position="399"/>
        <end position="420"/>
    </location>
</feature>
<evidence type="ECO:0000313" key="3">
    <source>
        <dbReference type="EMBL" id="MQM03684.1"/>
    </source>
</evidence>
<protein>
    <submittedName>
        <fullName evidence="3">Uncharacterized protein</fullName>
    </submittedName>
</protein>
<organism evidence="3 4">
    <name type="scientific">Colocasia esculenta</name>
    <name type="common">Wild taro</name>
    <name type="synonym">Arum esculentum</name>
    <dbReference type="NCBI Taxonomy" id="4460"/>
    <lineage>
        <taxon>Eukaryota</taxon>
        <taxon>Viridiplantae</taxon>
        <taxon>Streptophyta</taxon>
        <taxon>Embryophyta</taxon>
        <taxon>Tracheophyta</taxon>
        <taxon>Spermatophyta</taxon>
        <taxon>Magnoliopsida</taxon>
        <taxon>Liliopsida</taxon>
        <taxon>Araceae</taxon>
        <taxon>Aroideae</taxon>
        <taxon>Colocasieae</taxon>
        <taxon>Colocasia</taxon>
    </lineage>
</organism>
<dbReference type="EMBL" id="NMUH01003081">
    <property type="protein sequence ID" value="MQM03684.1"/>
    <property type="molecule type" value="Genomic_DNA"/>
</dbReference>
<sequence>MEQRTSMADPIKKRMSMQNEILKRMEELAERMQRRAEEVTMEVRDLEDRAGAAGRDLRGAFDAFRRLADTHFVENARDGYLRDYEHNCAEDLVFGTSFDFNDLAETKGIQMDAETNDLFNPNLFGAEQVPAEENGNEPLVSAALDFKAMLEAALRSPYKFYDEETSSHTVEDDDTWTAFTVKYMLDMTKVSDIITTGNSHRLCDIDGSTIPFVGHANSDEVSDIHTKISTLISGSLFDTEETCPHHQGVSDNISDLVEGSADETVSTGSTPNSTVRRNLGPDNDSCEGHCTSVTLSVNSKETAGQETSMEGLNPTEQDIACDAHTTSPDNVVQDTKSSSIYNKGILNTGKESFISKSYPEELETSAGSQASGEDAKERISFQLSDDMQRCEISSCQAIDDSSGFTPDCSTGSAHDLKADI</sequence>
<dbReference type="Proteomes" id="UP000652761">
    <property type="component" value="Unassembled WGS sequence"/>
</dbReference>
<dbReference type="OrthoDB" id="751084at2759"/>
<feature type="compositionally biased region" description="Polar residues" evidence="2">
    <location>
        <begin position="402"/>
        <end position="412"/>
    </location>
</feature>
<feature type="region of interest" description="Disordered" evidence="2">
    <location>
        <begin position="259"/>
        <end position="290"/>
    </location>
</feature>
<feature type="coiled-coil region" evidence="1">
    <location>
        <begin position="15"/>
        <end position="49"/>
    </location>
</feature>
<evidence type="ECO:0000256" key="1">
    <source>
        <dbReference type="SAM" id="Coils"/>
    </source>
</evidence>
<dbReference type="AlphaFoldDB" id="A0A843WHY3"/>
<name>A0A843WHY3_COLES</name>
<keyword evidence="1" id="KW-0175">Coiled coil</keyword>
<gene>
    <name evidence="3" type="ORF">Taro_036470</name>
</gene>
<proteinExistence type="predicted"/>